<comment type="caution">
    <text evidence="10">The sequence shown here is derived from an EMBL/GenBank/DDBJ whole genome shotgun (WGS) entry which is preliminary data.</text>
</comment>
<dbReference type="SUPFAM" id="SSF52540">
    <property type="entry name" value="P-loop containing nucleoside triphosphate hydrolases"/>
    <property type="match status" value="1"/>
</dbReference>
<dbReference type="InterPro" id="IPR038363">
    <property type="entry name" value="LepA_C_sf"/>
</dbReference>
<dbReference type="InterPro" id="IPR035654">
    <property type="entry name" value="LepA_IV"/>
</dbReference>
<comment type="subcellular location">
    <subcellularLocation>
        <location evidence="8">Mitochondrion inner membrane</location>
        <topology evidence="8">Peripheral membrane protein</topology>
        <orientation evidence="8">Matrix side</orientation>
    </subcellularLocation>
</comment>
<sequence>MRCRRGHKSLFLRFCSSVPCQGNQRSVDYSQRTLRPLLKYVPEKIRNFAIIAHVDHGKSTLADRFLQLTNVISAESDAQYLDKLEVERERGITIKAQTCSMFHKDFMLNLVDTPGHVDFGFEVKRSLITCDGAILLVAANEGIQSQTLFNFHSAFENNLSIIPVINKIDMEANIAKVEEELQQSFGFHADEIFKVSAKTGRNVPELLEAIIQRIPPPQVNQEGPCQAHVFDSCFDHFKGALLFVVVKQGILTKHLPIRFYSSPEKEYVVSEIGILHPETTPTNELYPGQMGYIYCGIKSSRDVLVGDTLFHATERIETVKPYVEIGTVKPTVYSGLFPMETTEYERLRNAVESLQLNDPSVILQMDSSVVFGQGWRVGFVGNLHMEVFGQRLEQEHGELAVFTSPSVKYLADIVDNEGIRKRRHKGQSQIEICKPSDFPEVPTDVLRFLEPMSLVSIVTPAEYFSNIERLCQNARGEVLETTYIDEKRMILRWRLPLVEIIVDFFDKLKLTTSGFASFDQKDDGYRDCRLEKICIFVNDKPIDELSALCPGVNAKAKAAEIVKKLADEIPQHQFEVMVKACLGTASKAVAQRKIKAMKKDFTGVLKGNMVADRLGKKLKHQREGKERLKLVGTLMLVDLDHLLSVRPVGLCLIEYASTLSPSFLFVHFISNFSKSSPSAGTSNHRITFVSLHTTLGLLRMVMGKMAQRLNLDAFHFVSISEFLGDSLLFDCDRFFSWITEEVLRSVLPDRPQLVILDDLFLSHPSIRPAKLLQFLLALFVRLPDRSFFIMATANATPLSAYISNFFNFHIRLTPIGDGLGKSITGKMEIFRRDLQRNSLPFRTLFHYHCGQRSAKTFSPGAKQLLI</sequence>
<dbReference type="InterPro" id="IPR013842">
    <property type="entry name" value="LepA_CTD"/>
</dbReference>
<dbReference type="PROSITE" id="PS00301">
    <property type="entry name" value="G_TR_1"/>
    <property type="match status" value="1"/>
</dbReference>
<dbReference type="HAMAP" id="MF_00071">
    <property type="entry name" value="LepA"/>
    <property type="match status" value="1"/>
</dbReference>
<dbReference type="InterPro" id="IPR009000">
    <property type="entry name" value="Transl_B-barrel_sf"/>
</dbReference>
<dbReference type="InterPro" id="IPR000795">
    <property type="entry name" value="T_Tr_GTP-bd_dom"/>
</dbReference>
<dbReference type="EMBL" id="JBICBT010000207">
    <property type="protein sequence ID" value="KAL3120539.1"/>
    <property type="molecule type" value="Genomic_DNA"/>
</dbReference>
<dbReference type="Gene3D" id="3.30.70.2570">
    <property type="entry name" value="Elongation factor 4, C-terminal domain"/>
    <property type="match status" value="1"/>
</dbReference>
<comment type="similarity">
    <text evidence="8">Belongs to the GTP-binding elongation factor family. LepA subfamily.</text>
</comment>
<evidence type="ECO:0000256" key="5">
    <source>
        <dbReference type="ARBA" id="ARBA00023128"/>
    </source>
</evidence>
<dbReference type="InterPro" id="IPR027417">
    <property type="entry name" value="P-loop_NTPase"/>
</dbReference>
<dbReference type="GO" id="GO:0005759">
    <property type="term" value="C:mitochondrial matrix"/>
    <property type="evidence" value="ECO:0007669"/>
    <property type="project" value="UniProtKB-UniRule"/>
</dbReference>
<keyword evidence="7 8" id="KW-0472">Membrane</keyword>
<keyword evidence="11" id="KW-1185">Reference proteome</keyword>
<dbReference type="Pfam" id="PF06421">
    <property type="entry name" value="LepA_C"/>
    <property type="match status" value="1"/>
</dbReference>
<evidence type="ECO:0000256" key="3">
    <source>
        <dbReference type="ARBA" id="ARBA00022792"/>
    </source>
</evidence>
<evidence type="ECO:0000256" key="2">
    <source>
        <dbReference type="ARBA" id="ARBA00022741"/>
    </source>
</evidence>
<dbReference type="GO" id="GO:0006412">
    <property type="term" value="P:translation"/>
    <property type="evidence" value="ECO:0007669"/>
    <property type="project" value="UniProtKB-KW"/>
</dbReference>
<evidence type="ECO:0000256" key="7">
    <source>
        <dbReference type="ARBA" id="ARBA00023136"/>
    </source>
</evidence>
<accession>A0ABD2LZA9</accession>
<keyword evidence="8" id="KW-0648">Protein biosynthesis</keyword>
<dbReference type="Gene3D" id="3.30.70.870">
    <property type="entry name" value="Elongation Factor G (Translational Gtpase), domain 3"/>
    <property type="match status" value="1"/>
</dbReference>
<dbReference type="SMART" id="SM00838">
    <property type="entry name" value="EFG_C"/>
    <property type="match status" value="1"/>
</dbReference>
<evidence type="ECO:0000256" key="8">
    <source>
        <dbReference type="HAMAP-Rule" id="MF_03137"/>
    </source>
</evidence>
<dbReference type="PRINTS" id="PR00315">
    <property type="entry name" value="ELONGATNFCT"/>
</dbReference>
<dbReference type="SUPFAM" id="SSF54980">
    <property type="entry name" value="EF-G C-terminal domain-like"/>
    <property type="match status" value="2"/>
</dbReference>
<keyword evidence="5 8" id="KW-0496">Mitochondrion</keyword>
<evidence type="ECO:0000259" key="9">
    <source>
        <dbReference type="PROSITE" id="PS51722"/>
    </source>
</evidence>
<dbReference type="NCBIfam" id="TIGR01393">
    <property type="entry name" value="lepA"/>
    <property type="match status" value="1"/>
</dbReference>
<dbReference type="Pfam" id="PF00679">
    <property type="entry name" value="EFG_C"/>
    <property type="match status" value="1"/>
</dbReference>
<dbReference type="PANTHER" id="PTHR43512:SF7">
    <property type="entry name" value="TRANSLATION FACTOR GUF1, MITOCHONDRIAL"/>
    <property type="match status" value="1"/>
</dbReference>
<feature type="binding site" evidence="8">
    <location>
        <begin position="112"/>
        <end position="116"/>
    </location>
    <ligand>
        <name>GTP</name>
        <dbReference type="ChEBI" id="CHEBI:37565"/>
    </ligand>
</feature>
<dbReference type="CDD" id="cd03709">
    <property type="entry name" value="lepA_C"/>
    <property type="match status" value="1"/>
</dbReference>
<dbReference type="FunFam" id="3.30.70.240:FF:000007">
    <property type="entry name" value="Translation factor GUF1, mitochondrial"/>
    <property type="match status" value="1"/>
</dbReference>
<feature type="domain" description="Tr-type G" evidence="9">
    <location>
        <begin position="43"/>
        <end position="218"/>
    </location>
</feature>
<evidence type="ECO:0000313" key="10">
    <source>
        <dbReference type="EMBL" id="KAL3120539.1"/>
    </source>
</evidence>
<dbReference type="Gene3D" id="3.30.70.240">
    <property type="match status" value="1"/>
</dbReference>
<proteinExistence type="inferred from homology"/>
<dbReference type="InterPro" id="IPR005225">
    <property type="entry name" value="Small_GTP-bd"/>
</dbReference>
<dbReference type="GO" id="GO:0003924">
    <property type="term" value="F:GTPase activity"/>
    <property type="evidence" value="ECO:0007669"/>
    <property type="project" value="UniProtKB-UniRule"/>
</dbReference>
<comment type="function">
    <text evidence="8">Promotes mitochondrial protein synthesis. May act as a fidelity factor of the translation reaction, by catalyzing a one-codon backward translocation of tRNAs on improperly translocated ribosomes. Binds to mitochondrial ribosomes in a GTP-dependent manner.</text>
</comment>
<keyword evidence="2 8" id="KW-0547">Nucleotide-binding</keyword>
<dbReference type="EC" id="3.6.5.n1" evidence="8"/>
<feature type="binding site" evidence="8">
    <location>
        <begin position="52"/>
        <end position="59"/>
    </location>
    <ligand>
        <name>GTP</name>
        <dbReference type="ChEBI" id="CHEBI:37565"/>
    </ligand>
</feature>
<evidence type="ECO:0000256" key="4">
    <source>
        <dbReference type="ARBA" id="ARBA00022801"/>
    </source>
</evidence>
<dbReference type="PROSITE" id="PS51722">
    <property type="entry name" value="G_TR_2"/>
    <property type="match status" value="1"/>
</dbReference>
<protein>
    <recommendedName>
        <fullName evidence="8">Translation factor GUF1 homolog, mitochondrial</fullName>
        <ecNumber evidence="8">3.6.5.n1</ecNumber>
    </recommendedName>
    <alternativeName>
        <fullName evidence="8">Elongation factor 4 homolog</fullName>
        <shortName evidence="8">EF-4</shortName>
    </alternativeName>
    <alternativeName>
        <fullName evidence="8">GTPase GUF1 homolog</fullName>
    </alternativeName>
    <alternativeName>
        <fullName evidence="8">Ribosomal back-translocase</fullName>
    </alternativeName>
</protein>
<dbReference type="InterPro" id="IPR006297">
    <property type="entry name" value="EF-4"/>
</dbReference>
<dbReference type="GO" id="GO:0045727">
    <property type="term" value="P:positive regulation of translation"/>
    <property type="evidence" value="ECO:0007669"/>
    <property type="project" value="UniProtKB-UniRule"/>
</dbReference>
<dbReference type="FunFam" id="3.40.50.300:FF:000078">
    <property type="entry name" value="Elongation factor 4"/>
    <property type="match status" value="1"/>
</dbReference>
<dbReference type="FunFam" id="2.40.30.10:FF:000015">
    <property type="entry name" value="Translation factor GUF1, mitochondrial"/>
    <property type="match status" value="1"/>
</dbReference>
<keyword evidence="4 8" id="KW-0378">Hydrolase</keyword>
<gene>
    <name evidence="10" type="ORF">niasHT_007831</name>
</gene>
<dbReference type="Gene3D" id="3.40.50.300">
    <property type="entry name" value="P-loop containing nucleotide triphosphate hydrolases"/>
    <property type="match status" value="1"/>
</dbReference>
<dbReference type="InterPro" id="IPR000640">
    <property type="entry name" value="EFG_V-like"/>
</dbReference>
<dbReference type="AlphaFoldDB" id="A0ABD2LZA9"/>
<dbReference type="Proteomes" id="UP001620626">
    <property type="component" value="Unassembled WGS sequence"/>
</dbReference>
<dbReference type="PANTHER" id="PTHR43512">
    <property type="entry name" value="TRANSLATION FACTOR GUF1-RELATED"/>
    <property type="match status" value="1"/>
</dbReference>
<comment type="similarity">
    <text evidence="1">Belongs to the TRAFAC class translation factor GTPase superfamily. Classic translation factor GTPase family. LepA subfamily.</text>
</comment>
<reference evidence="10 11" key="1">
    <citation type="submission" date="2024-10" db="EMBL/GenBank/DDBJ databases">
        <authorList>
            <person name="Kim D."/>
        </authorList>
    </citation>
    <scope>NUCLEOTIDE SEQUENCE [LARGE SCALE GENOMIC DNA]</scope>
    <source>
        <strain evidence="10">BH-2024</strain>
    </source>
</reference>
<name>A0ABD2LZA9_9BILA</name>
<evidence type="ECO:0000256" key="1">
    <source>
        <dbReference type="ARBA" id="ARBA00005454"/>
    </source>
</evidence>
<dbReference type="InterPro" id="IPR035647">
    <property type="entry name" value="EFG_III/V"/>
</dbReference>
<evidence type="ECO:0000256" key="6">
    <source>
        <dbReference type="ARBA" id="ARBA00023134"/>
    </source>
</evidence>
<organism evidence="10 11">
    <name type="scientific">Heterodera trifolii</name>
    <dbReference type="NCBI Taxonomy" id="157864"/>
    <lineage>
        <taxon>Eukaryota</taxon>
        <taxon>Metazoa</taxon>
        <taxon>Ecdysozoa</taxon>
        <taxon>Nematoda</taxon>
        <taxon>Chromadorea</taxon>
        <taxon>Rhabditida</taxon>
        <taxon>Tylenchina</taxon>
        <taxon>Tylenchomorpha</taxon>
        <taxon>Tylenchoidea</taxon>
        <taxon>Heteroderidae</taxon>
        <taxon>Heteroderinae</taxon>
        <taxon>Heterodera</taxon>
    </lineage>
</organism>
<dbReference type="Pfam" id="PF00009">
    <property type="entry name" value="GTP_EFTU"/>
    <property type="match status" value="1"/>
</dbReference>
<keyword evidence="6 8" id="KW-0342">GTP-binding</keyword>
<dbReference type="InterPro" id="IPR031157">
    <property type="entry name" value="G_TR_CS"/>
</dbReference>
<comment type="catalytic activity">
    <reaction evidence="8">
        <text>GTP + H2O = GDP + phosphate + H(+)</text>
        <dbReference type="Rhea" id="RHEA:19669"/>
        <dbReference type="ChEBI" id="CHEBI:15377"/>
        <dbReference type="ChEBI" id="CHEBI:15378"/>
        <dbReference type="ChEBI" id="CHEBI:37565"/>
        <dbReference type="ChEBI" id="CHEBI:43474"/>
        <dbReference type="ChEBI" id="CHEBI:58189"/>
        <dbReference type="EC" id="3.6.5.n1"/>
    </reaction>
</comment>
<keyword evidence="3 8" id="KW-0999">Mitochondrion inner membrane</keyword>
<evidence type="ECO:0000313" key="11">
    <source>
        <dbReference type="Proteomes" id="UP001620626"/>
    </source>
</evidence>
<dbReference type="Gene3D" id="2.40.30.10">
    <property type="entry name" value="Translation factors"/>
    <property type="match status" value="1"/>
</dbReference>
<dbReference type="GO" id="GO:0043022">
    <property type="term" value="F:ribosome binding"/>
    <property type="evidence" value="ECO:0007669"/>
    <property type="project" value="UniProtKB-UniRule"/>
</dbReference>
<dbReference type="NCBIfam" id="TIGR00231">
    <property type="entry name" value="small_GTP"/>
    <property type="match status" value="1"/>
</dbReference>
<dbReference type="GO" id="GO:0005525">
    <property type="term" value="F:GTP binding"/>
    <property type="evidence" value="ECO:0007669"/>
    <property type="project" value="UniProtKB-UniRule"/>
</dbReference>
<dbReference type="SUPFAM" id="SSF50447">
    <property type="entry name" value="Translation proteins"/>
    <property type="match status" value="1"/>
</dbReference>
<feature type="binding site" evidence="8">
    <location>
        <begin position="166"/>
        <end position="169"/>
    </location>
    <ligand>
        <name>GTP</name>
        <dbReference type="ChEBI" id="CHEBI:37565"/>
    </ligand>
</feature>
<dbReference type="GO" id="GO:0005743">
    <property type="term" value="C:mitochondrial inner membrane"/>
    <property type="evidence" value="ECO:0007669"/>
    <property type="project" value="UniProtKB-SubCell"/>
</dbReference>